<dbReference type="AlphaFoldDB" id="A0A378UE18"/>
<protein>
    <submittedName>
        <fullName evidence="1">Uncharacterized protein</fullName>
    </submittedName>
</protein>
<dbReference type="EMBL" id="UGQS01000001">
    <property type="protein sequence ID" value="STZ75547.1"/>
    <property type="molecule type" value="Genomic_DNA"/>
</dbReference>
<proteinExistence type="predicted"/>
<accession>A0A378UE18</accession>
<keyword evidence="2" id="KW-1185">Reference proteome</keyword>
<gene>
    <name evidence="1" type="ORF">NCTC10295_00288</name>
</gene>
<reference evidence="1 2" key="1">
    <citation type="submission" date="2018-06" db="EMBL/GenBank/DDBJ databases">
        <authorList>
            <consortium name="Pathogen Informatics"/>
            <person name="Doyle S."/>
        </authorList>
    </citation>
    <scope>NUCLEOTIDE SEQUENCE [LARGE SCALE GENOMIC DNA]</scope>
    <source>
        <strain evidence="1 2">NCTC10295</strain>
    </source>
</reference>
<evidence type="ECO:0000313" key="2">
    <source>
        <dbReference type="Proteomes" id="UP000254651"/>
    </source>
</evidence>
<organism evidence="1 2">
    <name type="scientific">Bergeriella denitrificans</name>
    <name type="common">Neisseria denitrificans</name>
    <dbReference type="NCBI Taxonomy" id="494"/>
    <lineage>
        <taxon>Bacteria</taxon>
        <taxon>Pseudomonadati</taxon>
        <taxon>Pseudomonadota</taxon>
        <taxon>Betaproteobacteria</taxon>
        <taxon>Neisseriales</taxon>
        <taxon>Neisseriaceae</taxon>
        <taxon>Bergeriella</taxon>
    </lineage>
</organism>
<dbReference type="RefSeq" id="WP_172459259.1">
    <property type="nucleotide sequence ID" value="NZ_CP181246.1"/>
</dbReference>
<evidence type="ECO:0000313" key="1">
    <source>
        <dbReference type="EMBL" id="STZ75547.1"/>
    </source>
</evidence>
<sequence>MGLPKVIAAAALTVALRDLSVRWQVADKLCAAGFPAVSRKSGVAAAKRAAKKRKAKK</sequence>
<name>A0A378UE18_BERDE</name>
<dbReference type="Proteomes" id="UP000254651">
    <property type="component" value="Unassembled WGS sequence"/>
</dbReference>